<feature type="non-terminal residue" evidence="2">
    <location>
        <position position="1"/>
    </location>
</feature>
<keyword evidence="3" id="KW-1185">Reference proteome</keyword>
<evidence type="ECO:0000259" key="1">
    <source>
        <dbReference type="Pfam" id="PF00656"/>
    </source>
</evidence>
<protein>
    <recommendedName>
        <fullName evidence="1">Peptidase C14 caspase domain-containing protein</fullName>
    </recommendedName>
</protein>
<comment type="caution">
    <text evidence="2">The sequence shown here is derived from an EMBL/GenBank/DDBJ whole genome shotgun (WGS) entry which is preliminary data.</text>
</comment>
<accession>A0AAN6XTN5</accession>
<dbReference type="AlphaFoldDB" id="A0AAN6XTN5"/>
<reference evidence="2" key="2">
    <citation type="submission" date="2023-05" db="EMBL/GenBank/DDBJ databases">
        <authorList>
            <consortium name="Lawrence Berkeley National Laboratory"/>
            <person name="Steindorff A."/>
            <person name="Hensen N."/>
            <person name="Bonometti L."/>
            <person name="Westerberg I."/>
            <person name="Brannstrom I.O."/>
            <person name="Guillou S."/>
            <person name="Cros-Aarteil S."/>
            <person name="Calhoun S."/>
            <person name="Haridas S."/>
            <person name="Kuo A."/>
            <person name="Mondo S."/>
            <person name="Pangilinan J."/>
            <person name="Riley R."/>
            <person name="Labutti K."/>
            <person name="Andreopoulos B."/>
            <person name="Lipzen A."/>
            <person name="Chen C."/>
            <person name="Yanf M."/>
            <person name="Daum C."/>
            <person name="Ng V."/>
            <person name="Clum A."/>
            <person name="Ohm R."/>
            <person name="Martin F."/>
            <person name="Silar P."/>
            <person name="Natvig D."/>
            <person name="Lalanne C."/>
            <person name="Gautier V."/>
            <person name="Ament-Velasquez S.L."/>
            <person name="Kruys A."/>
            <person name="Hutchinson M.I."/>
            <person name="Powell A.J."/>
            <person name="Barry K."/>
            <person name="Miller A.N."/>
            <person name="Grigoriev I.V."/>
            <person name="Debuchy R."/>
            <person name="Gladieux P."/>
            <person name="Thoren M.H."/>
            <person name="Johannesson H."/>
        </authorList>
    </citation>
    <scope>NUCLEOTIDE SEQUENCE</scope>
    <source>
        <strain evidence="2">PSN293</strain>
    </source>
</reference>
<dbReference type="GO" id="GO:0004197">
    <property type="term" value="F:cysteine-type endopeptidase activity"/>
    <property type="evidence" value="ECO:0007669"/>
    <property type="project" value="InterPro"/>
</dbReference>
<proteinExistence type="predicted"/>
<evidence type="ECO:0000313" key="3">
    <source>
        <dbReference type="Proteomes" id="UP001301769"/>
    </source>
</evidence>
<feature type="non-terminal residue" evidence="2">
    <location>
        <position position="168"/>
    </location>
</feature>
<reference evidence="2" key="1">
    <citation type="journal article" date="2023" name="Mol. Phylogenet. Evol.">
        <title>Genome-scale phylogeny and comparative genomics of the fungal order Sordariales.</title>
        <authorList>
            <person name="Hensen N."/>
            <person name="Bonometti L."/>
            <person name="Westerberg I."/>
            <person name="Brannstrom I.O."/>
            <person name="Guillou S."/>
            <person name="Cros-Aarteil S."/>
            <person name="Calhoun S."/>
            <person name="Haridas S."/>
            <person name="Kuo A."/>
            <person name="Mondo S."/>
            <person name="Pangilinan J."/>
            <person name="Riley R."/>
            <person name="LaButti K."/>
            <person name="Andreopoulos B."/>
            <person name="Lipzen A."/>
            <person name="Chen C."/>
            <person name="Yan M."/>
            <person name="Daum C."/>
            <person name="Ng V."/>
            <person name="Clum A."/>
            <person name="Steindorff A."/>
            <person name="Ohm R.A."/>
            <person name="Martin F."/>
            <person name="Silar P."/>
            <person name="Natvig D.O."/>
            <person name="Lalanne C."/>
            <person name="Gautier V."/>
            <person name="Ament-Velasquez S.L."/>
            <person name="Kruys A."/>
            <person name="Hutchinson M.I."/>
            <person name="Powell A.J."/>
            <person name="Barry K."/>
            <person name="Miller A.N."/>
            <person name="Grigoriev I.V."/>
            <person name="Debuchy R."/>
            <person name="Gladieux P."/>
            <person name="Hiltunen Thoren M."/>
            <person name="Johannesson H."/>
        </authorList>
    </citation>
    <scope>NUCLEOTIDE SEQUENCE</scope>
    <source>
        <strain evidence="2">PSN293</strain>
    </source>
</reference>
<gene>
    <name evidence="2" type="ORF">QBC37DRAFT_263283</name>
</gene>
<feature type="domain" description="Peptidase C14 caspase" evidence="1">
    <location>
        <begin position="18"/>
        <end position="156"/>
    </location>
</feature>
<sequence length="168" mass="18531">VHVLLLQWEHSDLVDLPKQVQRLGEVFEVDYGFQVEHFTIPVKESDIQLGQRLQKWVGAYDHDEALLILYYGGHGGRKGYNRNTVCSVLWNPFHDFVQRASADKLFILDCCYASTGIVPTSPRGASEMLCATGLDTVAYAGPSSFTGALAACLEDLAKLGPFSVSTLH</sequence>
<name>A0AAN6XTN5_9PEZI</name>
<dbReference type="GO" id="GO:0006508">
    <property type="term" value="P:proteolysis"/>
    <property type="evidence" value="ECO:0007669"/>
    <property type="project" value="InterPro"/>
</dbReference>
<dbReference type="Proteomes" id="UP001301769">
    <property type="component" value="Unassembled WGS sequence"/>
</dbReference>
<dbReference type="InterPro" id="IPR011600">
    <property type="entry name" value="Pept_C14_caspase"/>
</dbReference>
<dbReference type="EMBL" id="MU858397">
    <property type="protein sequence ID" value="KAK4206504.1"/>
    <property type="molecule type" value="Genomic_DNA"/>
</dbReference>
<evidence type="ECO:0000313" key="2">
    <source>
        <dbReference type="EMBL" id="KAK4206504.1"/>
    </source>
</evidence>
<dbReference type="Pfam" id="PF00656">
    <property type="entry name" value="Peptidase_C14"/>
    <property type="match status" value="1"/>
</dbReference>
<organism evidence="2 3">
    <name type="scientific">Rhypophila decipiens</name>
    <dbReference type="NCBI Taxonomy" id="261697"/>
    <lineage>
        <taxon>Eukaryota</taxon>
        <taxon>Fungi</taxon>
        <taxon>Dikarya</taxon>
        <taxon>Ascomycota</taxon>
        <taxon>Pezizomycotina</taxon>
        <taxon>Sordariomycetes</taxon>
        <taxon>Sordariomycetidae</taxon>
        <taxon>Sordariales</taxon>
        <taxon>Naviculisporaceae</taxon>
        <taxon>Rhypophila</taxon>
    </lineage>
</organism>